<keyword evidence="1" id="KW-0326">Glycosidase</keyword>
<dbReference type="Proteomes" id="UP000254863">
    <property type="component" value="Unassembled WGS sequence"/>
</dbReference>
<dbReference type="GO" id="GO:0005975">
    <property type="term" value="P:carbohydrate metabolic process"/>
    <property type="evidence" value="ECO:0007669"/>
    <property type="project" value="InterPro"/>
</dbReference>
<dbReference type="AlphaFoldDB" id="A0A7H4N095"/>
<protein>
    <submittedName>
        <fullName evidence="1">6-phospho-beta-glucosidase</fullName>
        <ecNumber evidence="1">3.2.1.86</ecNumber>
    </submittedName>
</protein>
<accession>A0A7H4N095</accession>
<dbReference type="Pfam" id="PF00232">
    <property type="entry name" value="Glyco_hydro_1"/>
    <property type="match status" value="1"/>
</dbReference>
<dbReference type="Gene3D" id="3.20.20.80">
    <property type="entry name" value="Glycosidases"/>
    <property type="match status" value="1"/>
</dbReference>
<dbReference type="InterPro" id="IPR001360">
    <property type="entry name" value="Glyco_hydro_1"/>
</dbReference>
<name>A0A7H4N095_9ENTR</name>
<dbReference type="GO" id="GO:0008706">
    <property type="term" value="F:6-phospho-beta-glucosidase activity"/>
    <property type="evidence" value="ECO:0007669"/>
    <property type="project" value="UniProtKB-EC"/>
</dbReference>
<dbReference type="InterPro" id="IPR017853">
    <property type="entry name" value="GH"/>
</dbReference>
<proteinExistence type="predicted"/>
<keyword evidence="1" id="KW-0378">Hydrolase</keyword>
<comment type="caution">
    <text evidence="1">The sequence shown here is derived from an EMBL/GenBank/DDBJ whole genome shotgun (WGS) entry which is preliminary data.</text>
</comment>
<organism evidence="1 2">
    <name type="scientific">Klebsiella michiganensis</name>
    <dbReference type="NCBI Taxonomy" id="1134687"/>
    <lineage>
        <taxon>Bacteria</taxon>
        <taxon>Pseudomonadati</taxon>
        <taxon>Pseudomonadota</taxon>
        <taxon>Gammaproteobacteria</taxon>
        <taxon>Enterobacterales</taxon>
        <taxon>Enterobacteriaceae</taxon>
        <taxon>Klebsiella/Raoultella group</taxon>
        <taxon>Klebsiella</taxon>
    </lineage>
</organism>
<evidence type="ECO:0000313" key="2">
    <source>
        <dbReference type="Proteomes" id="UP000254863"/>
    </source>
</evidence>
<reference evidence="1 2" key="1">
    <citation type="submission" date="2018-06" db="EMBL/GenBank/DDBJ databases">
        <authorList>
            <consortium name="Pathogen Informatics"/>
            <person name="Doyle S."/>
        </authorList>
    </citation>
    <scope>NUCLEOTIDE SEQUENCE [LARGE SCALE GENOMIC DNA]</scope>
    <source>
        <strain evidence="1 2">NCTC11685</strain>
    </source>
</reference>
<sequence>MVNILIVSRKISCGGERLQQIRPKEPGVKDGKGVDLAMCFQKGLTVGYIGAPEDGKFYPGEVSIDFYHRYKEDIALFAEMGFKVFRTSINWTRIFP</sequence>
<evidence type="ECO:0000313" key="1">
    <source>
        <dbReference type="EMBL" id="STV72580.1"/>
    </source>
</evidence>
<dbReference type="SUPFAM" id="SSF51445">
    <property type="entry name" value="(Trans)glycosidases"/>
    <property type="match status" value="1"/>
</dbReference>
<dbReference type="EMBL" id="UGMS01000001">
    <property type="protein sequence ID" value="STV72580.1"/>
    <property type="molecule type" value="Genomic_DNA"/>
</dbReference>
<dbReference type="EC" id="3.2.1.86" evidence="1"/>
<gene>
    <name evidence="1" type="primary">bglA_1</name>
    <name evidence="1" type="ORF">NCTC11685_00661</name>
</gene>